<dbReference type="GO" id="GO:0006865">
    <property type="term" value="P:amino acid transport"/>
    <property type="evidence" value="ECO:0000318"/>
    <property type="project" value="GO_Central"/>
</dbReference>
<feature type="region of interest" description="Disordered" evidence="9">
    <location>
        <begin position="1"/>
        <end position="52"/>
    </location>
</feature>
<evidence type="ECO:0000313" key="11">
    <source>
        <dbReference type="Proteomes" id="UP000001554"/>
    </source>
</evidence>
<keyword evidence="11" id="KW-1185">Reference proteome</keyword>
<feature type="binding site" evidence="6">
    <location>
        <position position="431"/>
    </location>
    <ligand>
        <name>Na(+)</name>
        <dbReference type="ChEBI" id="CHEBI:29101"/>
        <label>1</label>
    </ligand>
</feature>
<evidence type="ECO:0000256" key="8">
    <source>
        <dbReference type="RuleBase" id="RU003732"/>
    </source>
</evidence>
<feature type="transmembrane region" description="Helical" evidence="10">
    <location>
        <begin position="244"/>
        <end position="262"/>
    </location>
</feature>
<comment type="similarity">
    <text evidence="8">Belongs to the sodium:neurotransmitter symporter (SNF) (TC 2.A.22) family.</text>
</comment>
<dbReference type="RefSeq" id="XP_035691751.1">
    <property type="nucleotide sequence ID" value="XM_035835858.1"/>
</dbReference>
<feature type="binding site" evidence="6">
    <location>
        <position position="98"/>
    </location>
    <ligand>
        <name>Na(+)</name>
        <dbReference type="ChEBI" id="CHEBI:29101"/>
        <label>1</label>
    </ligand>
</feature>
<feature type="transmembrane region" description="Helical" evidence="10">
    <location>
        <begin position="457"/>
        <end position="482"/>
    </location>
</feature>
<feature type="transmembrane region" description="Helical" evidence="10">
    <location>
        <begin position="416"/>
        <end position="436"/>
    </location>
</feature>
<dbReference type="Pfam" id="PF00209">
    <property type="entry name" value="SNF"/>
    <property type="match status" value="1"/>
</dbReference>
<evidence type="ECO:0000256" key="7">
    <source>
        <dbReference type="PIRSR" id="PIRSR600175-2"/>
    </source>
</evidence>
<comment type="subcellular location">
    <subcellularLocation>
        <location evidence="1">Membrane</location>
        <topology evidence="1">Multi-pass membrane protein</topology>
    </subcellularLocation>
</comment>
<keyword evidence="2 8" id="KW-0813">Transport</keyword>
<evidence type="ECO:0000313" key="14">
    <source>
        <dbReference type="RefSeq" id="XP_035691755.1"/>
    </source>
</evidence>
<dbReference type="PROSITE" id="PS00754">
    <property type="entry name" value="NA_NEUROTRAN_SYMP_2"/>
    <property type="match status" value="1"/>
</dbReference>
<evidence type="ECO:0000256" key="10">
    <source>
        <dbReference type="SAM" id="Phobius"/>
    </source>
</evidence>
<reference evidence="12 13" key="2">
    <citation type="submission" date="2025-04" db="UniProtKB">
        <authorList>
            <consortium name="RefSeq"/>
        </authorList>
    </citation>
    <scope>IDENTIFICATION</scope>
    <source>
        <strain evidence="12 13">S238N-H82</strain>
        <tissue evidence="12 13">Testes</tissue>
    </source>
</reference>
<evidence type="ECO:0000256" key="5">
    <source>
        <dbReference type="ARBA" id="ARBA00023136"/>
    </source>
</evidence>
<feature type="binding site" evidence="6">
    <location>
        <position position="94"/>
    </location>
    <ligand>
        <name>Na(+)</name>
        <dbReference type="ChEBI" id="CHEBI:29101"/>
        <label>1</label>
    </ligand>
</feature>
<dbReference type="GeneID" id="118426454"/>
<dbReference type="RefSeq" id="XP_035691755.1">
    <property type="nucleotide sequence ID" value="XM_035835862.1"/>
</dbReference>
<dbReference type="AlphaFoldDB" id="A0A9J7M0B7"/>
<dbReference type="PRINTS" id="PR00176">
    <property type="entry name" value="NANEUSMPORT"/>
</dbReference>
<feature type="transmembrane region" description="Helical" evidence="10">
    <location>
        <begin position="115"/>
        <end position="136"/>
    </location>
</feature>
<feature type="transmembrane region" description="Helical" evidence="10">
    <location>
        <begin position="85"/>
        <end position="103"/>
    </location>
</feature>
<feature type="binding site" evidence="6">
    <location>
        <position position="362"/>
    </location>
    <ligand>
        <name>Na(+)</name>
        <dbReference type="ChEBI" id="CHEBI:29101"/>
        <label>1</label>
    </ligand>
</feature>
<evidence type="ECO:0000256" key="6">
    <source>
        <dbReference type="PIRSR" id="PIRSR600175-1"/>
    </source>
</evidence>
<sequence>MEYNNPVFDRTGTASWHGQETDMAKVSATSSPPSHRDDRAAAPASSQLHPAAADGDLGKVSLAEDGPDAPADGEDRETWSKKVDFLLSVIGFAVDLGNVWRFPYICHRNGGGAFLVPYFIMVIFGGIPLCYMELSLGQYHRLGPLKIWTKICPLFKGMGYAMILVGMYTSFYYNTIIAWAVFYFFSSFTSELPWRSCNNTWNTDNCTEFAVDTWRNNSVSAATEFLVRNVYEYQNSNGLSELGYIRWQIALCLALVFVIVYFSLWKGIHMSGKVVWVTATLPYVLLLILMVRGVTLPGADRGILYFLTPKWETLASPSVWWDAAAQVFFSLGPGFGVLITLSSYNRFHNNTCRDAVATSLMNCLASLLSGFVIFSVLGYISVTQNREIENIAVGGPGLLFEVYAEAIASMEGATGWSLIFFFMLINLGVDSTFGGLETVITSLSDEYPRVLRRHRELFVLGLVCVCYTGALVTTTNGGVLVVHLMDTFAANTSITIVVLLEVTIVCWIYGTDRLSCEMQEMMGTKPALPWRICWTFICPIILAITIVLGLVYYESPVYGDYVYPGWAVGVGWGITGSSLVCIPLYAMYKFIMTPGTLQQRARHLLFMEDSEDAPMTEIAENGRASPMEFKGLVAQALPNSNV</sequence>
<evidence type="ECO:0000256" key="1">
    <source>
        <dbReference type="ARBA" id="ARBA00004141"/>
    </source>
</evidence>
<feature type="transmembrane region" description="Helical" evidence="10">
    <location>
        <begin position="565"/>
        <end position="588"/>
    </location>
</feature>
<dbReference type="Proteomes" id="UP000001554">
    <property type="component" value="Chromosome 11"/>
</dbReference>
<keyword evidence="4 10" id="KW-1133">Transmembrane helix</keyword>
<name>A0A9J7M0B7_BRAFL</name>
<feature type="transmembrane region" description="Helical" evidence="10">
    <location>
        <begin position="274"/>
        <end position="299"/>
    </location>
</feature>
<feature type="binding site" evidence="6">
    <location>
        <position position="330"/>
    </location>
    <ligand>
        <name>Na(+)</name>
        <dbReference type="ChEBI" id="CHEBI:29101"/>
        <label>1</label>
    </ligand>
</feature>
<keyword evidence="5 10" id="KW-0472">Membrane</keyword>
<dbReference type="GO" id="GO:0051378">
    <property type="term" value="F:serotonin binding"/>
    <property type="evidence" value="ECO:0000318"/>
    <property type="project" value="GO_Central"/>
</dbReference>
<dbReference type="GO" id="GO:0046872">
    <property type="term" value="F:metal ion binding"/>
    <property type="evidence" value="ECO:0007669"/>
    <property type="project" value="UniProtKB-KW"/>
</dbReference>
<feature type="binding site" evidence="6">
    <location>
        <position position="91"/>
    </location>
    <ligand>
        <name>Na(+)</name>
        <dbReference type="ChEBI" id="CHEBI:29101"/>
        <label>1</label>
    </ligand>
</feature>
<dbReference type="GO" id="GO:0043005">
    <property type="term" value="C:neuron projection"/>
    <property type="evidence" value="ECO:0000318"/>
    <property type="project" value="GO_Central"/>
</dbReference>
<feature type="transmembrane region" description="Helical" evidence="10">
    <location>
        <begin position="157"/>
        <end position="185"/>
    </location>
</feature>
<feature type="binding site" evidence="6">
    <location>
        <position position="427"/>
    </location>
    <ligand>
        <name>Na(+)</name>
        <dbReference type="ChEBI" id="CHEBI:29101"/>
        <label>1</label>
    </ligand>
</feature>
<dbReference type="GO" id="GO:0005335">
    <property type="term" value="F:serotonin:sodium:chloride symporter activity"/>
    <property type="evidence" value="ECO:0000318"/>
    <property type="project" value="GO_Central"/>
</dbReference>
<dbReference type="OrthoDB" id="6581954at2759"/>
<dbReference type="NCBIfam" id="NF037979">
    <property type="entry name" value="Na_transp"/>
    <property type="match status" value="1"/>
</dbReference>
<dbReference type="GO" id="GO:0051610">
    <property type="term" value="P:serotonin uptake"/>
    <property type="evidence" value="ECO:0000318"/>
    <property type="project" value="GO_Central"/>
</dbReference>
<feature type="transmembrane region" description="Helical" evidence="10">
    <location>
        <begin position="488"/>
        <end position="511"/>
    </location>
</feature>
<evidence type="ECO:0000256" key="9">
    <source>
        <dbReference type="SAM" id="MobiDB-lite"/>
    </source>
</evidence>
<keyword evidence="6" id="KW-0915">Sodium</keyword>
<dbReference type="PROSITE" id="PS00610">
    <property type="entry name" value="NA_NEUROTRAN_SYMP_1"/>
    <property type="match status" value="1"/>
</dbReference>
<dbReference type="GO" id="GO:0045202">
    <property type="term" value="C:synapse"/>
    <property type="evidence" value="ECO:0000318"/>
    <property type="project" value="GO_Central"/>
</dbReference>
<dbReference type="KEGG" id="bfo:118426454"/>
<dbReference type="OMA" id="YMAEQRH"/>
<evidence type="ECO:0000313" key="13">
    <source>
        <dbReference type="RefSeq" id="XP_035691754.1"/>
    </source>
</evidence>
<dbReference type="PROSITE" id="PS50267">
    <property type="entry name" value="NA_NEUROTRAN_SYMP_3"/>
    <property type="match status" value="1"/>
</dbReference>
<dbReference type="GO" id="GO:0005886">
    <property type="term" value="C:plasma membrane"/>
    <property type="evidence" value="ECO:0000318"/>
    <property type="project" value="GO_Central"/>
</dbReference>
<organism evidence="11 14">
    <name type="scientific">Branchiostoma floridae</name>
    <name type="common">Florida lancelet</name>
    <name type="synonym">Amphioxus</name>
    <dbReference type="NCBI Taxonomy" id="7739"/>
    <lineage>
        <taxon>Eukaryota</taxon>
        <taxon>Metazoa</taxon>
        <taxon>Chordata</taxon>
        <taxon>Cephalochordata</taxon>
        <taxon>Leptocardii</taxon>
        <taxon>Amphioxiformes</taxon>
        <taxon>Branchiostomatidae</taxon>
        <taxon>Branchiostoma</taxon>
    </lineage>
</organism>
<dbReference type="PANTHER" id="PTHR11616">
    <property type="entry name" value="SODIUM/CHLORIDE DEPENDENT TRANSPORTER"/>
    <property type="match status" value="1"/>
</dbReference>
<dbReference type="InterPro" id="IPR000175">
    <property type="entry name" value="Na/ntran_symport"/>
</dbReference>
<keyword evidence="6" id="KW-0479">Metal-binding</keyword>
<keyword evidence="7" id="KW-1015">Disulfide bond</keyword>
<feature type="binding site" evidence="6">
    <location>
        <position position="93"/>
    </location>
    <ligand>
        <name>Na(+)</name>
        <dbReference type="ChEBI" id="CHEBI:29101"/>
        <label>1</label>
    </ligand>
</feature>
<feature type="binding site" evidence="6">
    <location>
        <position position="430"/>
    </location>
    <ligand>
        <name>Na(+)</name>
        <dbReference type="ChEBI" id="CHEBI:29101"/>
        <label>1</label>
    </ligand>
</feature>
<proteinExistence type="inferred from homology"/>
<feature type="transmembrane region" description="Helical" evidence="10">
    <location>
        <begin position="356"/>
        <end position="380"/>
    </location>
</feature>
<dbReference type="RefSeq" id="XP_035691754.1">
    <property type="nucleotide sequence ID" value="XM_035835861.1"/>
</dbReference>
<feature type="disulfide bond" evidence="7">
    <location>
        <begin position="197"/>
        <end position="206"/>
    </location>
</feature>
<evidence type="ECO:0000256" key="4">
    <source>
        <dbReference type="ARBA" id="ARBA00022989"/>
    </source>
</evidence>
<dbReference type="GO" id="GO:0098793">
    <property type="term" value="C:presynapse"/>
    <property type="evidence" value="ECO:0007669"/>
    <property type="project" value="GOC"/>
</dbReference>
<reference evidence="11" key="1">
    <citation type="journal article" date="2020" name="Nat. Ecol. Evol.">
        <title>Deeply conserved synteny resolves early events in vertebrate evolution.</title>
        <authorList>
            <person name="Simakov O."/>
            <person name="Marletaz F."/>
            <person name="Yue J.X."/>
            <person name="O'Connell B."/>
            <person name="Jenkins J."/>
            <person name="Brandt A."/>
            <person name="Calef R."/>
            <person name="Tung C.H."/>
            <person name="Huang T.K."/>
            <person name="Schmutz J."/>
            <person name="Satoh N."/>
            <person name="Yu J.K."/>
            <person name="Putnam N.H."/>
            <person name="Green R.E."/>
            <person name="Rokhsar D.S."/>
        </authorList>
    </citation>
    <scope>NUCLEOTIDE SEQUENCE [LARGE SCALE GENOMIC DNA]</scope>
    <source>
        <strain evidence="11">S238N-H82</strain>
    </source>
</reference>
<dbReference type="SUPFAM" id="SSF161070">
    <property type="entry name" value="SNF-like"/>
    <property type="match status" value="1"/>
</dbReference>
<keyword evidence="8" id="KW-0769">Symport</keyword>
<accession>A0A9J7M0B7</accession>
<dbReference type="PANTHER" id="PTHR11616:SF279">
    <property type="entry name" value="SODIUM-DEPENDENT SEROTONIN TRANSPORTER"/>
    <property type="match status" value="1"/>
</dbReference>
<dbReference type="InterPro" id="IPR037272">
    <property type="entry name" value="SNS_sf"/>
</dbReference>
<gene>
    <name evidence="12 13 14" type="primary">LOC118426454</name>
</gene>
<feature type="transmembrane region" description="Helical" evidence="10">
    <location>
        <begin position="532"/>
        <end position="553"/>
    </location>
</feature>
<keyword evidence="3 8" id="KW-0812">Transmembrane</keyword>
<dbReference type="GO" id="GO:0035725">
    <property type="term" value="P:sodium ion transmembrane transport"/>
    <property type="evidence" value="ECO:0000318"/>
    <property type="project" value="GO_Central"/>
</dbReference>
<evidence type="ECO:0000256" key="3">
    <source>
        <dbReference type="ARBA" id="ARBA00022692"/>
    </source>
</evidence>
<evidence type="ECO:0000313" key="12">
    <source>
        <dbReference type="RefSeq" id="XP_035691751.1"/>
    </source>
</evidence>
<feature type="transmembrane region" description="Helical" evidence="10">
    <location>
        <begin position="319"/>
        <end position="344"/>
    </location>
</feature>
<evidence type="ECO:0000256" key="2">
    <source>
        <dbReference type="ARBA" id="ARBA00022448"/>
    </source>
</evidence>
<protein>
    <recommendedName>
        <fullName evidence="8">Transporter</fullName>
    </recommendedName>
</protein>